<evidence type="ECO:0000313" key="3">
    <source>
        <dbReference type="Proteomes" id="UP000707352"/>
    </source>
</evidence>
<keyword evidence="3" id="KW-1185">Reference proteome</keyword>
<proteinExistence type="predicted"/>
<dbReference type="EMBL" id="JAATJS010000002">
    <property type="protein sequence ID" value="NIX76261.1"/>
    <property type="molecule type" value="Genomic_DNA"/>
</dbReference>
<organism evidence="2 3">
    <name type="scientific">Microvirga terricola</name>
    <dbReference type="NCBI Taxonomy" id="2719797"/>
    <lineage>
        <taxon>Bacteria</taxon>
        <taxon>Pseudomonadati</taxon>
        <taxon>Pseudomonadota</taxon>
        <taxon>Alphaproteobacteria</taxon>
        <taxon>Hyphomicrobiales</taxon>
        <taxon>Methylobacteriaceae</taxon>
        <taxon>Microvirga</taxon>
    </lineage>
</organism>
<evidence type="ECO:0000313" key="2">
    <source>
        <dbReference type="EMBL" id="NIX76261.1"/>
    </source>
</evidence>
<protein>
    <recommendedName>
        <fullName evidence="4">DUF3551 domain-containing protein</fullName>
    </recommendedName>
</protein>
<dbReference type="Proteomes" id="UP000707352">
    <property type="component" value="Unassembled WGS sequence"/>
</dbReference>
<comment type="caution">
    <text evidence="2">The sequence shown here is derived from an EMBL/GenBank/DDBJ whole genome shotgun (WGS) entry which is preliminary data.</text>
</comment>
<evidence type="ECO:0008006" key="4">
    <source>
        <dbReference type="Google" id="ProtNLM"/>
    </source>
</evidence>
<evidence type="ECO:0000256" key="1">
    <source>
        <dbReference type="SAM" id="SignalP"/>
    </source>
</evidence>
<dbReference type="RefSeq" id="WP_167672155.1">
    <property type="nucleotide sequence ID" value="NZ_JAATJS010000002.1"/>
</dbReference>
<feature type="chain" id="PRO_5046717894" description="DUF3551 domain-containing protein" evidence="1">
    <location>
        <begin position="20"/>
        <end position="82"/>
    </location>
</feature>
<accession>A0ABX0VD24</accession>
<keyword evidence="1" id="KW-0732">Signal</keyword>
<sequence length="82" mass="8720">MRYVVVLSAMLAGAPGAGAEPGSFQLAQAPNQPNCHCRANGQLFELGQKTCLKTARGPRIAQCSIAINVTNWEFTETPCPES</sequence>
<name>A0ABX0VD24_9HYPH</name>
<feature type="signal peptide" evidence="1">
    <location>
        <begin position="1"/>
        <end position="19"/>
    </location>
</feature>
<reference evidence="2 3" key="1">
    <citation type="submission" date="2020-03" db="EMBL/GenBank/DDBJ databases">
        <title>The genome sequence of Microvirga sp. c23x22.</title>
        <authorList>
            <person name="Zhang X."/>
        </authorList>
    </citation>
    <scope>NUCLEOTIDE SEQUENCE [LARGE SCALE GENOMIC DNA]</scope>
    <source>
        <strain evidence="3">c23x22</strain>
    </source>
</reference>
<gene>
    <name evidence="2" type="ORF">HB375_06480</name>
</gene>